<dbReference type="InterPro" id="IPR010372">
    <property type="entry name" value="DNA_pol3_delta_N"/>
</dbReference>
<accession>A0ABU6NI51</accession>
<protein>
    <recommendedName>
        <fullName evidence="2">DNA polymerase III subunit delta</fullName>
        <ecNumber evidence="1">2.7.7.7</ecNumber>
    </recommendedName>
</protein>
<keyword evidence="3 11" id="KW-0808">Transferase</keyword>
<comment type="catalytic activity">
    <reaction evidence="8">
        <text>DNA(n) + a 2'-deoxyribonucleoside 5'-triphosphate = DNA(n+1) + diphosphate</text>
        <dbReference type="Rhea" id="RHEA:22508"/>
        <dbReference type="Rhea" id="RHEA-COMP:17339"/>
        <dbReference type="Rhea" id="RHEA-COMP:17340"/>
        <dbReference type="ChEBI" id="CHEBI:33019"/>
        <dbReference type="ChEBI" id="CHEBI:61560"/>
        <dbReference type="ChEBI" id="CHEBI:173112"/>
        <dbReference type="EC" id="2.7.7.7"/>
    </reaction>
</comment>
<dbReference type="InterPro" id="IPR005790">
    <property type="entry name" value="DNA_polIII_delta"/>
</dbReference>
<proteinExistence type="inferred from homology"/>
<sequence>MTILATIKQLKRDTLQKVYFLYGVETFLINEFVDKVHQLLFTEDDETMNDIRFQLMDTPIQHVVEEAATIPFFSNRKLVVVHDFYLVSSQKVKAKVEHDVQALEDYLTTPADSTVLIIIAPYEKIDERKKLTKRLKKETTIVECNPLNEEQVKQWITNSLHEHGFHIDQRASQLLFSRVGSNLMLLEKELEKCMLYTTEKRQIMEQDVKELVAETVDESIFSVVESVALGKTERALLVYHKLLRQKEEPLAILALLTRQFRNLLYVKIRQEKGYGQKEIASQLKLHPYVVQLALQQTKRYSKPHLRRALIACADTDYAIKTGRDVKERAVELLLITISMRP</sequence>
<dbReference type="EMBL" id="JAROAS010000010">
    <property type="protein sequence ID" value="MED4127859.1"/>
    <property type="molecule type" value="Genomic_DNA"/>
</dbReference>
<dbReference type="PANTHER" id="PTHR34388:SF1">
    <property type="entry name" value="DNA POLYMERASE III SUBUNIT DELTA"/>
    <property type="match status" value="1"/>
</dbReference>
<evidence type="ECO:0000256" key="2">
    <source>
        <dbReference type="ARBA" id="ARBA00017703"/>
    </source>
</evidence>
<dbReference type="InterPro" id="IPR027417">
    <property type="entry name" value="P-loop_NTPase"/>
</dbReference>
<organism evidence="11 12">
    <name type="scientific">Shouchella miscanthi</name>
    <dbReference type="NCBI Taxonomy" id="2598861"/>
    <lineage>
        <taxon>Bacteria</taxon>
        <taxon>Bacillati</taxon>
        <taxon>Bacillota</taxon>
        <taxon>Bacilli</taxon>
        <taxon>Bacillales</taxon>
        <taxon>Bacillaceae</taxon>
        <taxon>Shouchella</taxon>
    </lineage>
</organism>
<gene>
    <name evidence="11" type="primary">holA</name>
    <name evidence="11" type="ORF">P5F74_06900</name>
</gene>
<dbReference type="Pfam" id="PF21694">
    <property type="entry name" value="DNA_pol3_delta_C"/>
    <property type="match status" value="1"/>
</dbReference>
<evidence type="ECO:0000256" key="3">
    <source>
        <dbReference type="ARBA" id="ARBA00022679"/>
    </source>
</evidence>
<evidence type="ECO:0000259" key="10">
    <source>
        <dbReference type="Pfam" id="PF21694"/>
    </source>
</evidence>
<evidence type="ECO:0000256" key="4">
    <source>
        <dbReference type="ARBA" id="ARBA00022695"/>
    </source>
</evidence>
<dbReference type="InterPro" id="IPR048466">
    <property type="entry name" value="DNA_pol3_delta-like_C"/>
</dbReference>
<dbReference type="Pfam" id="PF06144">
    <property type="entry name" value="DNA_pol3_delta"/>
    <property type="match status" value="1"/>
</dbReference>
<evidence type="ECO:0000256" key="5">
    <source>
        <dbReference type="ARBA" id="ARBA00022705"/>
    </source>
</evidence>
<dbReference type="RefSeq" id="WP_144558752.1">
    <property type="nucleotide sequence ID" value="NZ_CP042163.1"/>
</dbReference>
<dbReference type="InterPro" id="IPR008921">
    <property type="entry name" value="DNA_pol3_clamp-load_cplx_C"/>
</dbReference>
<keyword evidence="5" id="KW-0235">DNA replication</keyword>
<name>A0ABU6NI51_9BACI</name>
<feature type="domain" description="DNA polymerase III delta subunit-like C-terminal" evidence="10">
    <location>
        <begin position="218"/>
        <end position="336"/>
    </location>
</feature>
<evidence type="ECO:0000259" key="9">
    <source>
        <dbReference type="Pfam" id="PF06144"/>
    </source>
</evidence>
<evidence type="ECO:0000256" key="1">
    <source>
        <dbReference type="ARBA" id="ARBA00012417"/>
    </source>
</evidence>
<evidence type="ECO:0000256" key="8">
    <source>
        <dbReference type="ARBA" id="ARBA00049244"/>
    </source>
</evidence>
<dbReference type="GO" id="GO:0003887">
    <property type="term" value="F:DNA-directed DNA polymerase activity"/>
    <property type="evidence" value="ECO:0007669"/>
    <property type="project" value="UniProtKB-EC"/>
</dbReference>
<keyword evidence="4 11" id="KW-0548">Nucleotidyltransferase</keyword>
<feature type="domain" description="DNA polymerase III delta N-terminal" evidence="9">
    <location>
        <begin position="19"/>
        <end position="145"/>
    </location>
</feature>
<comment type="similarity">
    <text evidence="7">Belongs to the DNA polymerase HolA subunit family.</text>
</comment>
<dbReference type="SUPFAM" id="SSF48019">
    <property type="entry name" value="post-AAA+ oligomerization domain-like"/>
    <property type="match status" value="1"/>
</dbReference>
<evidence type="ECO:0000313" key="12">
    <source>
        <dbReference type="Proteomes" id="UP001341820"/>
    </source>
</evidence>
<evidence type="ECO:0000256" key="7">
    <source>
        <dbReference type="ARBA" id="ARBA00034754"/>
    </source>
</evidence>
<dbReference type="NCBIfam" id="TIGR01128">
    <property type="entry name" value="holA"/>
    <property type="match status" value="1"/>
</dbReference>
<dbReference type="Gene3D" id="1.20.272.10">
    <property type="match status" value="1"/>
</dbReference>
<evidence type="ECO:0000256" key="6">
    <source>
        <dbReference type="ARBA" id="ARBA00022932"/>
    </source>
</evidence>
<dbReference type="SUPFAM" id="SSF52540">
    <property type="entry name" value="P-loop containing nucleoside triphosphate hydrolases"/>
    <property type="match status" value="1"/>
</dbReference>
<dbReference type="Gene3D" id="1.10.8.60">
    <property type="match status" value="1"/>
</dbReference>
<dbReference type="Gene3D" id="3.40.50.300">
    <property type="entry name" value="P-loop containing nucleotide triphosphate hydrolases"/>
    <property type="match status" value="1"/>
</dbReference>
<dbReference type="Proteomes" id="UP001341820">
    <property type="component" value="Unassembled WGS sequence"/>
</dbReference>
<evidence type="ECO:0000313" key="11">
    <source>
        <dbReference type="EMBL" id="MED4127859.1"/>
    </source>
</evidence>
<keyword evidence="6" id="KW-0239">DNA-directed DNA polymerase</keyword>
<dbReference type="EC" id="2.7.7.7" evidence="1"/>
<reference evidence="11 12" key="1">
    <citation type="submission" date="2023-03" db="EMBL/GenBank/DDBJ databases">
        <title>Bacillus Genome Sequencing.</title>
        <authorList>
            <person name="Dunlap C."/>
        </authorList>
    </citation>
    <scope>NUCLEOTIDE SEQUENCE [LARGE SCALE GENOMIC DNA]</scope>
    <source>
        <strain evidence="11 12">B-4107</strain>
    </source>
</reference>
<keyword evidence="12" id="KW-1185">Reference proteome</keyword>
<comment type="caution">
    <text evidence="11">The sequence shown here is derived from an EMBL/GenBank/DDBJ whole genome shotgun (WGS) entry which is preliminary data.</text>
</comment>
<dbReference type="PANTHER" id="PTHR34388">
    <property type="entry name" value="DNA POLYMERASE III SUBUNIT DELTA"/>
    <property type="match status" value="1"/>
</dbReference>